<proteinExistence type="predicted"/>
<feature type="domain" description="N-acetyltransferase" evidence="1">
    <location>
        <begin position="1"/>
        <end position="167"/>
    </location>
</feature>
<dbReference type="CDD" id="cd04301">
    <property type="entry name" value="NAT_SF"/>
    <property type="match status" value="1"/>
</dbReference>
<dbReference type="SUPFAM" id="SSF55729">
    <property type="entry name" value="Acyl-CoA N-acyltransferases (Nat)"/>
    <property type="match status" value="1"/>
</dbReference>
<evidence type="ECO:0000313" key="2">
    <source>
        <dbReference type="EMBL" id="MBA4493912.1"/>
    </source>
</evidence>
<dbReference type="PANTHER" id="PTHR43415:SF3">
    <property type="entry name" value="GNAT-FAMILY ACETYLTRANSFERASE"/>
    <property type="match status" value="1"/>
</dbReference>
<dbReference type="GO" id="GO:0016747">
    <property type="term" value="F:acyltransferase activity, transferring groups other than amino-acyl groups"/>
    <property type="evidence" value="ECO:0007669"/>
    <property type="project" value="InterPro"/>
</dbReference>
<dbReference type="InterPro" id="IPR016181">
    <property type="entry name" value="Acyl_CoA_acyltransferase"/>
</dbReference>
<protein>
    <submittedName>
        <fullName evidence="2">GNAT family N-acetyltransferase</fullName>
    </submittedName>
</protein>
<dbReference type="Gene3D" id="3.40.630.30">
    <property type="match status" value="1"/>
</dbReference>
<organism evidence="2 3">
    <name type="scientific">Paenactinomyces guangxiensis</name>
    <dbReference type="NCBI Taxonomy" id="1490290"/>
    <lineage>
        <taxon>Bacteria</taxon>
        <taxon>Bacillati</taxon>
        <taxon>Bacillota</taxon>
        <taxon>Bacilli</taxon>
        <taxon>Bacillales</taxon>
        <taxon>Thermoactinomycetaceae</taxon>
        <taxon>Paenactinomyces</taxon>
    </lineage>
</organism>
<comment type="caution">
    <text evidence="2">The sequence shown here is derived from an EMBL/GenBank/DDBJ whole genome shotgun (WGS) entry which is preliminary data.</text>
</comment>
<dbReference type="AlphaFoldDB" id="A0A7W1WPZ7"/>
<sequence>MHIRYLEPSDAEIYREIRLRSLQENPEAFLTTYEIEREKPIETTRQNLQHTDFKFTLGCFTDNDELVGIVTFVRESKPKITHKGYVFGMYVVPEFRGKRVGYRLISELLQRAKKCAGLEQIHLTVVANNIAAKKLYESVGFTRYGTECNALKMNGQYWDEDLMAIKV</sequence>
<name>A0A7W1WPZ7_9BACL</name>
<dbReference type="InterPro" id="IPR000182">
    <property type="entry name" value="GNAT_dom"/>
</dbReference>
<evidence type="ECO:0000313" key="3">
    <source>
        <dbReference type="Proteomes" id="UP000535491"/>
    </source>
</evidence>
<dbReference type="Proteomes" id="UP000535491">
    <property type="component" value="Unassembled WGS sequence"/>
</dbReference>
<dbReference type="RefSeq" id="WP_181751150.1">
    <property type="nucleotide sequence ID" value="NZ_JACEIQ010000004.1"/>
</dbReference>
<accession>A0A7W1WPZ7</accession>
<keyword evidence="3" id="KW-1185">Reference proteome</keyword>
<keyword evidence="2" id="KW-0808">Transferase</keyword>
<dbReference type="PANTHER" id="PTHR43415">
    <property type="entry name" value="SPERMIDINE N(1)-ACETYLTRANSFERASE"/>
    <property type="match status" value="1"/>
</dbReference>
<dbReference type="PROSITE" id="PS51186">
    <property type="entry name" value="GNAT"/>
    <property type="match status" value="1"/>
</dbReference>
<reference evidence="2 3" key="1">
    <citation type="submission" date="2020-07" db="EMBL/GenBank/DDBJ databases">
        <authorList>
            <person name="Feng H."/>
        </authorList>
    </citation>
    <scope>NUCLEOTIDE SEQUENCE [LARGE SCALE GENOMIC DNA]</scope>
    <source>
        <strain evidence="3">s-10</strain>
    </source>
</reference>
<dbReference type="Pfam" id="PF00583">
    <property type="entry name" value="Acetyltransf_1"/>
    <property type="match status" value="1"/>
</dbReference>
<evidence type="ECO:0000259" key="1">
    <source>
        <dbReference type="PROSITE" id="PS51186"/>
    </source>
</evidence>
<dbReference type="EMBL" id="JACEIQ010000004">
    <property type="protein sequence ID" value="MBA4493912.1"/>
    <property type="molecule type" value="Genomic_DNA"/>
</dbReference>
<gene>
    <name evidence="2" type="ORF">H1191_06285</name>
</gene>